<keyword evidence="1" id="KW-0472">Membrane</keyword>
<keyword evidence="1" id="KW-1133">Transmembrane helix</keyword>
<dbReference type="Proteomes" id="UP000016543">
    <property type="component" value="Unassembled WGS sequence"/>
</dbReference>
<feature type="transmembrane region" description="Helical" evidence="1">
    <location>
        <begin position="39"/>
        <end position="64"/>
    </location>
</feature>
<protein>
    <submittedName>
        <fullName evidence="2">Uncharacterized protein</fullName>
    </submittedName>
</protein>
<proteinExistence type="predicted"/>
<keyword evidence="1" id="KW-0812">Transmembrane</keyword>
<name>A0ABM9WLZ8_9GAMM</name>
<feature type="transmembrane region" description="Helical" evidence="1">
    <location>
        <begin position="12"/>
        <end position="33"/>
    </location>
</feature>
<dbReference type="EMBL" id="AAMX01000010">
    <property type="protein sequence ID" value="EAQ31956.1"/>
    <property type="molecule type" value="Genomic_DNA"/>
</dbReference>
<gene>
    <name evidence="2" type="ORF">OS145_11716</name>
</gene>
<organism evidence="2 3">
    <name type="scientific">Idiomarina baltica OS145</name>
    <dbReference type="NCBI Taxonomy" id="314276"/>
    <lineage>
        <taxon>Bacteria</taxon>
        <taxon>Pseudomonadati</taxon>
        <taxon>Pseudomonadota</taxon>
        <taxon>Gammaproteobacteria</taxon>
        <taxon>Alteromonadales</taxon>
        <taxon>Idiomarinaceae</taxon>
        <taxon>Idiomarina</taxon>
    </lineage>
</organism>
<comment type="caution">
    <text evidence="2">The sequence shown here is derived from an EMBL/GenBank/DDBJ whole genome shotgun (WGS) entry which is preliminary data.</text>
</comment>
<evidence type="ECO:0000313" key="2">
    <source>
        <dbReference type="EMBL" id="EAQ31956.1"/>
    </source>
</evidence>
<reference evidence="2 3" key="1">
    <citation type="submission" date="2006-01" db="EMBL/GenBank/DDBJ databases">
        <authorList>
            <person name="Brettar I."/>
            <person name="Hofle M."/>
            <person name="Ferriera S."/>
            <person name="Johnson J."/>
            <person name="Kravitz S."/>
            <person name="Halpern A."/>
            <person name="Remington K."/>
            <person name="Beeson K."/>
            <person name="Tran B."/>
            <person name="Rogers Y.-H."/>
            <person name="Friedman R."/>
            <person name="Venter J.C."/>
        </authorList>
    </citation>
    <scope>NUCLEOTIDE SEQUENCE [LARGE SCALE GENOMIC DNA]</scope>
    <source>
        <strain evidence="2 3">OS145</strain>
    </source>
</reference>
<keyword evidence="3" id="KW-1185">Reference proteome</keyword>
<evidence type="ECO:0000313" key="3">
    <source>
        <dbReference type="Proteomes" id="UP000016543"/>
    </source>
</evidence>
<sequence length="96" mass="10802">MLNLKILMVALNAIKGELMLVSVALCCVLTLSVYPLPLITFMILLPVLTAVTLAAYISVNIFLLRRKLIKQNLYQLFLAQSEHERGEEIAGYFKGY</sequence>
<evidence type="ECO:0000256" key="1">
    <source>
        <dbReference type="SAM" id="Phobius"/>
    </source>
</evidence>
<accession>A0ABM9WLZ8</accession>
<dbReference type="RefSeq" id="WP_006955032.1">
    <property type="nucleotide sequence ID" value="NZ_CH672404.1"/>
</dbReference>